<evidence type="ECO:0008006" key="3">
    <source>
        <dbReference type="Google" id="ProtNLM"/>
    </source>
</evidence>
<protein>
    <recommendedName>
        <fullName evidence="3">Lipoprotein</fullName>
    </recommendedName>
</protein>
<evidence type="ECO:0000313" key="1">
    <source>
        <dbReference type="EMBL" id="EPR86268.1"/>
    </source>
</evidence>
<gene>
    <name evidence="1" type="ORF">L292_2724</name>
</gene>
<sequence>MKYLNILISGILIFSLAGCGKKDEKTQEDWKKRNTSDLDLDNAKGKGF</sequence>
<dbReference type="EMBL" id="ASYZ01000066">
    <property type="protein sequence ID" value="EPR86268.1"/>
    <property type="molecule type" value="Genomic_DNA"/>
</dbReference>
<dbReference type="PATRIC" id="fig|1330047.3.peg.1325"/>
<comment type="caution">
    <text evidence="1">The sequence shown here is derived from an EMBL/GenBank/DDBJ whole genome shotgun (WGS) entry which is preliminary data.</text>
</comment>
<dbReference type="PROSITE" id="PS51257">
    <property type="entry name" value="PROKAR_LIPOPROTEIN"/>
    <property type="match status" value="1"/>
</dbReference>
<name>S7YE33_ACIJU</name>
<evidence type="ECO:0000313" key="2">
    <source>
        <dbReference type="Proteomes" id="UP000018420"/>
    </source>
</evidence>
<accession>S7YE33</accession>
<organism evidence="1 2">
    <name type="scientific">Acinetobacter junii CIP 107470 = MTCC 11364</name>
    <dbReference type="NCBI Taxonomy" id="1217666"/>
    <lineage>
        <taxon>Bacteria</taxon>
        <taxon>Pseudomonadati</taxon>
        <taxon>Pseudomonadota</taxon>
        <taxon>Gammaproteobacteria</taxon>
        <taxon>Moraxellales</taxon>
        <taxon>Moraxellaceae</taxon>
        <taxon>Acinetobacter</taxon>
    </lineage>
</organism>
<reference evidence="1 2" key="1">
    <citation type="submission" date="2013-05" db="EMBL/GenBank/DDBJ databases">
        <title>Genome assembly of Acinetobacter junii MTCC 11364.</title>
        <authorList>
            <person name="Khatri I."/>
            <person name="Singh N.K."/>
            <person name="Subramanian S."/>
            <person name="Mayilraj S."/>
        </authorList>
    </citation>
    <scope>NUCLEOTIDE SEQUENCE [LARGE SCALE GENOMIC DNA]</scope>
    <source>
        <strain evidence="1 2">MTCC 11364</strain>
    </source>
</reference>
<dbReference type="Proteomes" id="UP000018420">
    <property type="component" value="Unassembled WGS sequence"/>
</dbReference>
<proteinExistence type="predicted"/>
<dbReference type="AlphaFoldDB" id="S7YE33"/>
<dbReference type="RefSeq" id="WP_004918994.1">
    <property type="nucleotide sequence ID" value="NZ_ASYZ01000066.1"/>
</dbReference>